<name>A0A0V0TY07_9BILA</name>
<sequence>MEKLFHTNWQWKRLIVRIPLEVVLFDCAPLHVIGLLSLPNSSCQAQERSVLIYFREKPFSMSSIFVDMRGPVLAKTMVSNMKIISSQLTVRVPLWKRPFVRIPLKVDMVVCALLQSEHSICRIKKPCKV</sequence>
<evidence type="ECO:0000313" key="1">
    <source>
        <dbReference type="EMBL" id="KRX43901.1"/>
    </source>
</evidence>
<reference evidence="1 2" key="1">
    <citation type="submission" date="2015-01" db="EMBL/GenBank/DDBJ databases">
        <title>Evolution of Trichinella species and genotypes.</title>
        <authorList>
            <person name="Korhonen P.K."/>
            <person name="Edoardo P."/>
            <person name="Giuseppe L.R."/>
            <person name="Gasser R.B."/>
        </authorList>
    </citation>
    <scope>NUCLEOTIDE SEQUENCE [LARGE SCALE GENOMIC DNA]</scope>
    <source>
        <strain evidence="1">ISS417</strain>
    </source>
</reference>
<dbReference type="AlphaFoldDB" id="A0A0V0TY07"/>
<comment type="caution">
    <text evidence="1">The sequence shown here is derived from an EMBL/GenBank/DDBJ whole genome shotgun (WGS) entry which is preliminary data.</text>
</comment>
<protein>
    <submittedName>
        <fullName evidence="1">Uncharacterized protein</fullName>
    </submittedName>
</protein>
<accession>A0A0V0TY07</accession>
<keyword evidence="2" id="KW-1185">Reference proteome</keyword>
<proteinExistence type="predicted"/>
<evidence type="ECO:0000313" key="2">
    <source>
        <dbReference type="Proteomes" id="UP000055048"/>
    </source>
</evidence>
<gene>
    <name evidence="1" type="ORF">T05_15881</name>
</gene>
<dbReference type="EMBL" id="JYDJ01000108">
    <property type="protein sequence ID" value="KRX43901.1"/>
    <property type="molecule type" value="Genomic_DNA"/>
</dbReference>
<organism evidence="1 2">
    <name type="scientific">Trichinella murrelli</name>
    <dbReference type="NCBI Taxonomy" id="144512"/>
    <lineage>
        <taxon>Eukaryota</taxon>
        <taxon>Metazoa</taxon>
        <taxon>Ecdysozoa</taxon>
        <taxon>Nematoda</taxon>
        <taxon>Enoplea</taxon>
        <taxon>Dorylaimia</taxon>
        <taxon>Trichinellida</taxon>
        <taxon>Trichinellidae</taxon>
        <taxon>Trichinella</taxon>
    </lineage>
</organism>
<dbReference type="Proteomes" id="UP000055048">
    <property type="component" value="Unassembled WGS sequence"/>
</dbReference>